<dbReference type="PROSITE" id="PS51384">
    <property type="entry name" value="FAD_FR"/>
    <property type="match status" value="1"/>
</dbReference>
<sequence>MQHLERPQPPNAEVHEPALRLAIAPPPTPLPAMDCVGTVLSSIALTPTIQAIRLHLDQPAFRFLPGQSVWPRFQRNGKQFSKIYSIASSPSRCPEVELCVSRVGWSSAYLQDLPVGGAIALRGPYGLMTLAHLPDRPRLYIAEGSGIAPLKSQIDWLYEQGFDQPVWLVQANPETPDCLPYQADWRSLSQRWPTFGYLPTRPDQIRQTLSQMHLDWRGVDVEICAVGDRPAQLQDVAVLLGAKLDQVRSESFYAF</sequence>
<dbReference type="EMBL" id="CP053540">
    <property type="protein sequence ID" value="WOB45441.1"/>
    <property type="molecule type" value="Genomic_DNA"/>
</dbReference>
<proteinExistence type="predicted"/>
<dbReference type="Pfam" id="PF00175">
    <property type="entry name" value="NAD_binding_1"/>
    <property type="match status" value="1"/>
</dbReference>
<reference evidence="2" key="1">
    <citation type="submission" date="2020-05" db="EMBL/GenBank/DDBJ databases">
        <authorList>
            <person name="Zhu T."/>
            <person name="Keshari N."/>
            <person name="Lu X."/>
        </authorList>
    </citation>
    <scope>NUCLEOTIDE SEQUENCE</scope>
    <source>
        <strain evidence="2">NK1-22</strain>
    </source>
</reference>
<dbReference type="PANTHER" id="PTHR47354">
    <property type="entry name" value="NADH OXIDOREDUCTASE HCR"/>
    <property type="match status" value="1"/>
</dbReference>
<dbReference type="RefSeq" id="WP_316789400.1">
    <property type="nucleotide sequence ID" value="NZ_CP053540.1"/>
</dbReference>
<dbReference type="PANTHER" id="PTHR47354:SF5">
    <property type="entry name" value="PROTEIN RFBI"/>
    <property type="match status" value="1"/>
</dbReference>
<dbReference type="InterPro" id="IPR008333">
    <property type="entry name" value="Cbr1-like_FAD-bd_dom"/>
</dbReference>
<protein>
    <recommendedName>
        <fullName evidence="1">FAD-binding FR-type domain-containing protein</fullName>
    </recommendedName>
</protein>
<dbReference type="SUPFAM" id="SSF52343">
    <property type="entry name" value="Ferredoxin reductase-like, C-terminal NADP-linked domain"/>
    <property type="match status" value="1"/>
</dbReference>
<dbReference type="GO" id="GO:0016491">
    <property type="term" value="F:oxidoreductase activity"/>
    <property type="evidence" value="ECO:0007669"/>
    <property type="project" value="InterPro"/>
</dbReference>
<dbReference type="InterPro" id="IPR017927">
    <property type="entry name" value="FAD-bd_FR_type"/>
</dbReference>
<dbReference type="Gene3D" id="3.40.50.80">
    <property type="entry name" value="Nucleotide-binding domain of ferredoxin-NADP reductase (FNR) module"/>
    <property type="match status" value="1"/>
</dbReference>
<dbReference type="KEGG" id="tog:HNI00_21625"/>
<accession>A0AA96Y808</accession>
<gene>
    <name evidence="2" type="ORF">HNI00_21625</name>
</gene>
<evidence type="ECO:0000259" key="1">
    <source>
        <dbReference type="PROSITE" id="PS51384"/>
    </source>
</evidence>
<evidence type="ECO:0000313" key="2">
    <source>
        <dbReference type="EMBL" id="WOB45441.1"/>
    </source>
</evidence>
<dbReference type="PRINTS" id="PR00410">
    <property type="entry name" value="PHEHYDRXLASE"/>
</dbReference>
<dbReference type="SUPFAM" id="SSF63380">
    <property type="entry name" value="Riboflavin synthase domain-like"/>
    <property type="match status" value="1"/>
</dbReference>
<dbReference type="InterPro" id="IPR017938">
    <property type="entry name" value="Riboflavin_synthase-like_b-brl"/>
</dbReference>
<dbReference type="Gene3D" id="2.40.30.10">
    <property type="entry name" value="Translation factors"/>
    <property type="match status" value="1"/>
</dbReference>
<dbReference type="InterPro" id="IPR050415">
    <property type="entry name" value="MRET"/>
</dbReference>
<dbReference type="Pfam" id="PF00970">
    <property type="entry name" value="FAD_binding_6"/>
    <property type="match status" value="1"/>
</dbReference>
<dbReference type="InterPro" id="IPR001433">
    <property type="entry name" value="OxRdtase_FAD/NAD-bd"/>
</dbReference>
<dbReference type="InterPro" id="IPR039261">
    <property type="entry name" value="FNR_nucleotide-bd"/>
</dbReference>
<dbReference type="AlphaFoldDB" id="A0AA96Y808"/>
<name>A0AA96Y808_9CYAN</name>
<feature type="domain" description="FAD-binding FR-type" evidence="1">
    <location>
        <begin position="32"/>
        <end position="131"/>
    </location>
</feature>
<organism evidence="2">
    <name type="scientific">Thermoleptolyngbya oregonensis NK1-22</name>
    <dbReference type="NCBI Taxonomy" id="2547457"/>
    <lineage>
        <taxon>Bacteria</taxon>
        <taxon>Bacillati</taxon>
        <taxon>Cyanobacteriota</taxon>
        <taxon>Cyanophyceae</taxon>
        <taxon>Oculatellales</taxon>
        <taxon>Oculatellaceae</taxon>
        <taxon>Thermoleptolyngbya</taxon>
    </lineage>
</organism>